<dbReference type="InterPro" id="IPR007138">
    <property type="entry name" value="ABM_dom"/>
</dbReference>
<gene>
    <name evidence="2" type="ORF">H8R25_10265</name>
</gene>
<dbReference type="Gene3D" id="3.30.70.100">
    <property type="match status" value="1"/>
</dbReference>
<protein>
    <submittedName>
        <fullName evidence="2">Antibiotic biosynthesis monooxygenase</fullName>
    </submittedName>
</protein>
<reference evidence="2 3" key="1">
    <citation type="submission" date="2020-08" db="EMBL/GenBank/DDBJ databases">
        <title>Description of novel Flavobacterium F-392 isolate.</title>
        <authorList>
            <person name="Saticioglu I.B."/>
            <person name="Duman M."/>
            <person name="Altun S."/>
        </authorList>
    </citation>
    <scope>NUCLEOTIDE SEQUENCE [LARGE SCALE GENOMIC DNA]</scope>
    <source>
        <strain evidence="2 3">F-392</strain>
    </source>
</reference>
<dbReference type="SUPFAM" id="SSF54909">
    <property type="entry name" value="Dimeric alpha+beta barrel"/>
    <property type="match status" value="1"/>
</dbReference>
<dbReference type="PANTHER" id="PTHR33336:SF3">
    <property type="entry name" value="ABM DOMAIN-CONTAINING PROTEIN"/>
    <property type="match status" value="1"/>
</dbReference>
<organism evidence="2 3">
    <name type="scientific">Flavobacterium muglaense</name>
    <dbReference type="NCBI Taxonomy" id="2764716"/>
    <lineage>
        <taxon>Bacteria</taxon>
        <taxon>Pseudomonadati</taxon>
        <taxon>Bacteroidota</taxon>
        <taxon>Flavobacteriia</taxon>
        <taxon>Flavobacteriales</taxon>
        <taxon>Flavobacteriaceae</taxon>
        <taxon>Flavobacterium</taxon>
    </lineage>
</organism>
<evidence type="ECO:0000259" key="1">
    <source>
        <dbReference type="PROSITE" id="PS51725"/>
    </source>
</evidence>
<keyword evidence="3" id="KW-1185">Reference proteome</keyword>
<dbReference type="AlphaFoldDB" id="A0A923N2E3"/>
<dbReference type="GO" id="GO:0004497">
    <property type="term" value="F:monooxygenase activity"/>
    <property type="evidence" value="ECO:0007669"/>
    <property type="project" value="UniProtKB-KW"/>
</dbReference>
<proteinExistence type="predicted"/>
<dbReference type="RefSeq" id="WP_187018665.1">
    <property type="nucleotide sequence ID" value="NZ_JACRUK010000022.1"/>
</dbReference>
<keyword evidence="2" id="KW-0503">Monooxygenase</keyword>
<name>A0A923N2E3_9FLAO</name>
<evidence type="ECO:0000313" key="2">
    <source>
        <dbReference type="EMBL" id="MBC5844820.1"/>
    </source>
</evidence>
<dbReference type="PANTHER" id="PTHR33336">
    <property type="entry name" value="QUINOL MONOOXYGENASE YGIN-RELATED"/>
    <property type="match status" value="1"/>
</dbReference>
<dbReference type="EMBL" id="JACRUL010000022">
    <property type="protein sequence ID" value="MBC5844820.1"/>
    <property type="molecule type" value="Genomic_DNA"/>
</dbReference>
<dbReference type="Pfam" id="PF03992">
    <property type="entry name" value="ABM"/>
    <property type="match status" value="1"/>
</dbReference>
<dbReference type="Proteomes" id="UP000641454">
    <property type="component" value="Unassembled WGS sequence"/>
</dbReference>
<evidence type="ECO:0000313" key="3">
    <source>
        <dbReference type="Proteomes" id="UP000641454"/>
    </source>
</evidence>
<sequence>MSNQLTIVARILAKEEKRDLVKAELLKLIDFTRTEKGCINYDLHQDNKDPNLFLFYENWESYELWQIHMGNQHLADYLKATEGAVVEFIVHEMTNIS</sequence>
<accession>A0A923N2E3</accession>
<feature type="domain" description="ABM" evidence="1">
    <location>
        <begin position="5"/>
        <end position="93"/>
    </location>
</feature>
<dbReference type="PROSITE" id="PS51725">
    <property type="entry name" value="ABM"/>
    <property type="match status" value="1"/>
</dbReference>
<comment type="caution">
    <text evidence="2">The sequence shown here is derived from an EMBL/GenBank/DDBJ whole genome shotgun (WGS) entry which is preliminary data.</text>
</comment>
<dbReference type="InterPro" id="IPR050744">
    <property type="entry name" value="AI-2_Isomerase_LsrG"/>
</dbReference>
<keyword evidence="2" id="KW-0560">Oxidoreductase</keyword>
<dbReference type="InterPro" id="IPR011008">
    <property type="entry name" value="Dimeric_a/b-barrel"/>
</dbReference>